<reference evidence="11 12" key="1">
    <citation type="submission" date="2018-10" db="EMBL/GenBank/DDBJ databases">
        <title>A high-quality apple genome assembly.</title>
        <authorList>
            <person name="Hu J."/>
        </authorList>
    </citation>
    <scope>NUCLEOTIDE SEQUENCE [LARGE SCALE GENOMIC DNA]</scope>
    <source>
        <strain evidence="12">cv. HFTH1</strain>
        <tissue evidence="11">Young leaf</tissue>
    </source>
</reference>
<dbReference type="Pfam" id="PF00069">
    <property type="entry name" value="Pkinase"/>
    <property type="match status" value="1"/>
</dbReference>
<accession>A0A498J7A1</accession>
<keyword evidence="2" id="KW-0433">Leucine-rich repeat</keyword>
<dbReference type="InterPro" id="IPR001611">
    <property type="entry name" value="Leu-rich_rpt"/>
</dbReference>
<organism evidence="11 12">
    <name type="scientific">Malus domestica</name>
    <name type="common">Apple</name>
    <name type="synonym">Pyrus malus</name>
    <dbReference type="NCBI Taxonomy" id="3750"/>
    <lineage>
        <taxon>Eukaryota</taxon>
        <taxon>Viridiplantae</taxon>
        <taxon>Streptophyta</taxon>
        <taxon>Embryophyta</taxon>
        <taxon>Tracheophyta</taxon>
        <taxon>Spermatophyta</taxon>
        <taxon>Magnoliopsida</taxon>
        <taxon>eudicotyledons</taxon>
        <taxon>Gunneridae</taxon>
        <taxon>Pentapetalae</taxon>
        <taxon>rosids</taxon>
        <taxon>fabids</taxon>
        <taxon>Rosales</taxon>
        <taxon>Rosaceae</taxon>
        <taxon>Amygdaloideae</taxon>
        <taxon>Maleae</taxon>
        <taxon>Malus</taxon>
    </lineage>
</organism>
<proteinExistence type="predicted"/>
<keyword evidence="4" id="KW-0677">Repeat</keyword>
<evidence type="ECO:0000256" key="9">
    <source>
        <dbReference type="SAM" id="Phobius"/>
    </source>
</evidence>
<dbReference type="Gene3D" id="3.80.10.10">
    <property type="entry name" value="Ribonuclease Inhibitor"/>
    <property type="match status" value="2"/>
</dbReference>
<evidence type="ECO:0000256" key="7">
    <source>
        <dbReference type="SAM" id="Coils"/>
    </source>
</evidence>
<keyword evidence="7" id="KW-0175">Coiled coil</keyword>
<keyword evidence="5 9" id="KW-1133">Transmembrane helix</keyword>
<keyword evidence="3 9" id="KW-0812">Transmembrane</keyword>
<evidence type="ECO:0000256" key="3">
    <source>
        <dbReference type="ARBA" id="ARBA00022692"/>
    </source>
</evidence>
<dbReference type="FunFam" id="3.80.10.10:FF:000383">
    <property type="entry name" value="Leucine-rich repeat receptor protein kinase EMS1"/>
    <property type="match status" value="1"/>
</dbReference>
<evidence type="ECO:0000259" key="10">
    <source>
        <dbReference type="PROSITE" id="PS50011"/>
    </source>
</evidence>
<evidence type="ECO:0000256" key="1">
    <source>
        <dbReference type="ARBA" id="ARBA00004370"/>
    </source>
</evidence>
<protein>
    <recommendedName>
        <fullName evidence="10">Protein kinase domain-containing protein</fullName>
    </recommendedName>
</protein>
<dbReference type="Pfam" id="PF00560">
    <property type="entry name" value="LRR_1"/>
    <property type="match status" value="3"/>
</dbReference>
<dbReference type="InterPro" id="IPR032675">
    <property type="entry name" value="LRR_dom_sf"/>
</dbReference>
<dbReference type="Gene3D" id="1.10.510.10">
    <property type="entry name" value="Transferase(Phosphotransferase) domain 1"/>
    <property type="match status" value="1"/>
</dbReference>
<dbReference type="InterPro" id="IPR046959">
    <property type="entry name" value="PRK1-6/SRF4-like"/>
</dbReference>
<evidence type="ECO:0000256" key="8">
    <source>
        <dbReference type="SAM" id="MobiDB-lite"/>
    </source>
</evidence>
<dbReference type="GO" id="GO:0016020">
    <property type="term" value="C:membrane"/>
    <property type="evidence" value="ECO:0007669"/>
    <property type="project" value="UniProtKB-SubCell"/>
</dbReference>
<dbReference type="GO" id="GO:0005524">
    <property type="term" value="F:ATP binding"/>
    <property type="evidence" value="ECO:0007669"/>
    <property type="project" value="InterPro"/>
</dbReference>
<dbReference type="InterPro" id="IPR000719">
    <property type="entry name" value="Prot_kinase_dom"/>
</dbReference>
<evidence type="ECO:0000256" key="2">
    <source>
        <dbReference type="ARBA" id="ARBA00022614"/>
    </source>
</evidence>
<feature type="domain" description="Protein kinase" evidence="10">
    <location>
        <begin position="447"/>
        <end position="723"/>
    </location>
</feature>
<keyword evidence="12" id="KW-1185">Reference proteome</keyword>
<dbReference type="Proteomes" id="UP000290289">
    <property type="component" value="Chromosome 8"/>
</dbReference>
<dbReference type="PROSITE" id="PS50011">
    <property type="entry name" value="PROTEIN_KINASE_DOM"/>
    <property type="match status" value="1"/>
</dbReference>
<dbReference type="InterPro" id="IPR056971">
    <property type="entry name" value="Znf-C2HC_3"/>
</dbReference>
<dbReference type="AlphaFoldDB" id="A0A498J7A1"/>
<sequence length="912" mass="99485">MEGHFETSSDNSSPILTSGFGNLLSRDSGLCSPTSAPCMLLSPSACTLALSLLLHAFSANYKPHTDSYAPFLQQCSRNGTSFYFFSHSPPPLPSGTQPSLPPDALALVAFKSKADLHGALPFSSNATAFQSFCRWTGVQCGARYKLVRFIVQSQNLGGIFAPDTLTRLDQLRVLSLQNNSLTGPLPDLTGLTNLKTLFLDHNSFAGSLPPSLSSLHRLRTLDFSYNNLTGTLPTFLITGLDRLYYLRLDWNRFSGPVPPLNQSTLQTFNVSGNNLTGAIPVTPTLLRFGASSFSWNPGLCGEIVNKECNRTRPFFGATHVHEAPPPTRVHGQSSAENIHGVELTQPSHKIPRRNALIIGFSTGVFVLICSLLCFAIAVKKQRKSQTRKAVNSGGPTAAEDTAAAVVEIEEELEQKVKRAQGIQVVKSGSLMFCAGESQLYSLDQLMRASAELLGKGTIGTTYKAVLDNRLIVSVKRLDAGKLGGTNREVFERHLESVGALRHPNLVPLRAYFQAKDERLLVYDYQPNGSVFSLVHGKSTRAKPLHWTSCLKIAEDIAQGLSYIHQAWRLVHGNLKSTNVLLGSDFEACLTDYCLSVLATTTPTSEEDPDSAAYKSPETRTNSSNDHDHHDQQQQPTSKSDVYAFGILLVELLTGKPPSQHLVLPPNDTMKWVRSLREDEQNDGHDKMAMLLEVAIACSSTSPEQRPTMWQVLKMLQEIKDETISSMEEVENENANMNHTDMEMMEVETTAAGRPELPSSTGQGDVARDLLTLSRQLLNQGKPSQALQAVVMAMRTRGGDEAVFQSLHRARELYKSRLQESSAADQLASLFAECAIAEAHPSKTEPEAACNVGGPSVGLGPDGQGSSILAETGRMQIVLDAFSDGSSFICLQCGGLVSNHRKDEHYAYWCCQT</sequence>
<evidence type="ECO:0000313" key="11">
    <source>
        <dbReference type="EMBL" id="RXH91659.1"/>
    </source>
</evidence>
<feature type="coiled-coil region" evidence="7">
    <location>
        <begin position="712"/>
        <end position="739"/>
    </location>
</feature>
<name>A0A498J7A1_MALDO</name>
<comment type="subcellular location">
    <subcellularLocation>
        <location evidence="1">Membrane</location>
    </subcellularLocation>
</comment>
<dbReference type="SUPFAM" id="SSF52058">
    <property type="entry name" value="L domain-like"/>
    <property type="match status" value="1"/>
</dbReference>
<dbReference type="SUPFAM" id="SSF56112">
    <property type="entry name" value="Protein kinase-like (PK-like)"/>
    <property type="match status" value="1"/>
</dbReference>
<dbReference type="EMBL" id="RDQH01000334">
    <property type="protein sequence ID" value="RXH91659.1"/>
    <property type="molecule type" value="Genomic_DNA"/>
</dbReference>
<evidence type="ECO:0000313" key="12">
    <source>
        <dbReference type="Proteomes" id="UP000290289"/>
    </source>
</evidence>
<dbReference type="Gene3D" id="3.30.200.20">
    <property type="entry name" value="Phosphorylase Kinase, domain 1"/>
    <property type="match status" value="1"/>
</dbReference>
<feature type="transmembrane region" description="Helical" evidence="9">
    <location>
        <begin position="355"/>
        <end position="378"/>
    </location>
</feature>
<dbReference type="PANTHER" id="PTHR48007">
    <property type="entry name" value="LEUCINE-RICH REPEAT RECEPTOR-LIKE PROTEIN KINASE PXC1"/>
    <property type="match status" value="1"/>
</dbReference>
<gene>
    <name evidence="11" type="ORF">DVH24_020682</name>
</gene>
<dbReference type="Pfam" id="PF25017">
    <property type="entry name" value="zf-C2HC_3"/>
    <property type="match status" value="1"/>
</dbReference>
<feature type="region of interest" description="Disordered" evidence="8">
    <location>
        <begin position="601"/>
        <end position="636"/>
    </location>
</feature>
<evidence type="ECO:0000256" key="4">
    <source>
        <dbReference type="ARBA" id="ARBA00022737"/>
    </source>
</evidence>
<comment type="caution">
    <text evidence="11">The sequence shown here is derived from an EMBL/GenBank/DDBJ whole genome shotgun (WGS) entry which is preliminary data.</text>
</comment>
<keyword evidence="6 9" id="KW-0472">Membrane</keyword>
<dbReference type="PANTHER" id="PTHR48007:SF37">
    <property type="entry name" value="LEUCINE-RICH REPEAT PROTEIN KINASE FAMILY PROTEIN"/>
    <property type="match status" value="1"/>
</dbReference>
<dbReference type="PROSITE" id="PS51450">
    <property type="entry name" value="LRR"/>
    <property type="match status" value="1"/>
</dbReference>
<dbReference type="GO" id="GO:0004672">
    <property type="term" value="F:protein kinase activity"/>
    <property type="evidence" value="ECO:0007669"/>
    <property type="project" value="InterPro"/>
</dbReference>
<evidence type="ECO:0000256" key="6">
    <source>
        <dbReference type="ARBA" id="ARBA00023136"/>
    </source>
</evidence>
<dbReference type="InterPro" id="IPR011009">
    <property type="entry name" value="Kinase-like_dom_sf"/>
</dbReference>
<evidence type="ECO:0000256" key="5">
    <source>
        <dbReference type="ARBA" id="ARBA00022989"/>
    </source>
</evidence>